<name>A0A6G5AAE5_RHIMP</name>
<protein>
    <submittedName>
        <fullName evidence="1">Putative tick transposon</fullName>
    </submittedName>
</protein>
<dbReference type="VEuPathDB" id="VectorBase:LOC119171609"/>
<proteinExistence type="predicted"/>
<dbReference type="AlphaFoldDB" id="A0A6G5AAE5"/>
<organism evidence="1">
    <name type="scientific">Rhipicephalus microplus</name>
    <name type="common">Cattle tick</name>
    <name type="synonym">Boophilus microplus</name>
    <dbReference type="NCBI Taxonomy" id="6941"/>
    <lineage>
        <taxon>Eukaryota</taxon>
        <taxon>Metazoa</taxon>
        <taxon>Ecdysozoa</taxon>
        <taxon>Arthropoda</taxon>
        <taxon>Chelicerata</taxon>
        <taxon>Arachnida</taxon>
        <taxon>Acari</taxon>
        <taxon>Parasitiformes</taxon>
        <taxon>Ixodida</taxon>
        <taxon>Ixodoidea</taxon>
        <taxon>Ixodidae</taxon>
        <taxon>Rhipicephalinae</taxon>
        <taxon>Rhipicephalus</taxon>
        <taxon>Boophilus</taxon>
    </lineage>
</organism>
<sequence length="280" mass="32080">MYLIKLASKVTLTKCSIGVNGGKMELNPNKCKLVSFQRRHNPLTTSYVISNTPVQLVQSYKYLGLTLCSDLTWAEHIRTIIAAANRTLGFLKRHLRNTPRHVKLLAYQSLVRSKLEYASSIWSPQHAYLIAALESLQNRATRFIHSSYAYHISVSSLKEEIGLSSLSSRRRIATLCLFHKLFHSPLAIEPYISPPFRRSYRIGHVFQVARQRSRTVTFAASFFLRAAKDWNDLPTILQQSPVHQHLCIASQAIFQTNSWLFLYVFCKPTPYVMSPWGPLR</sequence>
<evidence type="ECO:0000313" key="1">
    <source>
        <dbReference type="EMBL" id="NIE47924.1"/>
    </source>
</evidence>
<dbReference type="PANTHER" id="PTHR33332">
    <property type="entry name" value="REVERSE TRANSCRIPTASE DOMAIN-CONTAINING PROTEIN"/>
    <property type="match status" value="1"/>
</dbReference>
<dbReference type="EMBL" id="GIKN01005651">
    <property type="protein sequence ID" value="NIE47924.1"/>
    <property type="molecule type" value="Transcribed_RNA"/>
</dbReference>
<dbReference type="OrthoDB" id="10056483at2759"/>
<accession>A0A6G5AAE5</accession>
<reference evidence="1" key="1">
    <citation type="submission" date="2020-03" db="EMBL/GenBank/DDBJ databases">
        <title>A transcriptome and proteome of the tick Rhipicephalus microplus shaped by the genetic composition of its hosts and developmental stage.</title>
        <authorList>
            <person name="Garcia G.R."/>
            <person name="Ribeiro J.M.C."/>
            <person name="Maruyama S.R."/>
            <person name="Gardinasse L.G."/>
            <person name="Nelson K."/>
            <person name="Ferreira B.R."/>
            <person name="Andrade T.G."/>
            <person name="Santos I.K.F.M."/>
        </authorList>
    </citation>
    <scope>NUCLEOTIDE SEQUENCE</scope>
    <source>
        <strain evidence="1">NSGR</strain>
        <tissue evidence="1">Salivary glands</tissue>
    </source>
</reference>